<feature type="transmembrane region" description="Helical" evidence="12">
    <location>
        <begin position="238"/>
        <end position="259"/>
    </location>
</feature>
<keyword evidence="15" id="KW-1185">Reference proteome</keyword>
<evidence type="ECO:0000313" key="14">
    <source>
        <dbReference type="EMBL" id="KAG9466528.1"/>
    </source>
</evidence>
<dbReference type="PRINTS" id="PR00245">
    <property type="entry name" value="OLFACTORYR"/>
</dbReference>
<dbReference type="InterPro" id="IPR017452">
    <property type="entry name" value="GPCR_Rhodpsn_7TM"/>
</dbReference>
<evidence type="ECO:0000256" key="2">
    <source>
        <dbReference type="ARBA" id="ARBA00022475"/>
    </source>
</evidence>
<evidence type="ECO:0000256" key="8">
    <source>
        <dbReference type="ARBA" id="ARBA00023136"/>
    </source>
</evidence>
<evidence type="ECO:0000259" key="13">
    <source>
        <dbReference type="PROSITE" id="PS50262"/>
    </source>
</evidence>
<dbReference type="InterPro" id="IPR000276">
    <property type="entry name" value="GPCR_Rhodpsn"/>
</dbReference>
<keyword evidence="9 11" id="KW-0675">Receptor</keyword>
<comment type="subcellular location">
    <subcellularLocation>
        <location evidence="1 12">Cell membrane</location>
        <topology evidence="1 12">Multi-pass membrane protein</topology>
    </subcellularLocation>
</comment>
<dbReference type="PRINTS" id="PR00237">
    <property type="entry name" value="GPCRRHODOPSN"/>
</dbReference>
<sequence length="310" mass="35018">MKQSNQTTTDRFILLGLSTDPHLKVIFFLIFLIMYLMTISGNLLLIIAVRINPTLHSAMYFFLTNLAIIDISFSSSLIPVLLKNTVAKDRSISLLGCATQMYVSLALGSTECIILAVMAYDRFAAICRPLHYNTIMNTKLCFQLSLGSWSACFINSFVQVTLTFQLSFCKSRNVNHYFCEVPPFIRMACGNTLLNELSIYIAGGVIVLCAFLLTLISYIHVISSILKIRSSKGRQKSFSTCASHLIVVTLFYGTIMSMYLQPHSNRQVYYSNKRDKVVAILYTTLSPMLNPFIYSIRNKDVKKAIFQSFK</sequence>
<gene>
    <name evidence="14" type="ORF">GDO78_016546</name>
</gene>
<reference evidence="14" key="1">
    <citation type="thesis" date="2020" institute="ProQuest LLC" country="789 East Eisenhower Parkway, Ann Arbor, MI, USA">
        <title>Comparative Genomics and Chromosome Evolution.</title>
        <authorList>
            <person name="Mudd A.B."/>
        </authorList>
    </citation>
    <scope>NUCLEOTIDE SEQUENCE</scope>
    <source>
        <strain evidence="14">HN-11 Male</strain>
        <tissue evidence="14">Kidney and liver</tissue>
    </source>
</reference>
<evidence type="ECO:0000256" key="5">
    <source>
        <dbReference type="ARBA" id="ARBA00022725"/>
    </source>
</evidence>
<comment type="caution">
    <text evidence="14">The sequence shown here is derived from an EMBL/GenBank/DDBJ whole genome shotgun (WGS) entry which is preliminary data.</text>
</comment>
<dbReference type="Pfam" id="PF13853">
    <property type="entry name" value="7tm_4"/>
    <property type="match status" value="1"/>
</dbReference>
<evidence type="ECO:0000256" key="11">
    <source>
        <dbReference type="RuleBase" id="RU000688"/>
    </source>
</evidence>
<dbReference type="InterPro" id="IPR050516">
    <property type="entry name" value="Olfactory_GPCR"/>
</dbReference>
<evidence type="ECO:0000313" key="15">
    <source>
        <dbReference type="Proteomes" id="UP000770717"/>
    </source>
</evidence>
<keyword evidence="2 12" id="KW-1003">Cell membrane</keyword>
<keyword evidence="3 12" id="KW-0716">Sensory transduction</keyword>
<proteinExistence type="inferred from homology"/>
<dbReference type="GO" id="GO:0005886">
    <property type="term" value="C:plasma membrane"/>
    <property type="evidence" value="ECO:0007669"/>
    <property type="project" value="UniProtKB-SubCell"/>
</dbReference>
<dbReference type="GO" id="GO:0004984">
    <property type="term" value="F:olfactory receptor activity"/>
    <property type="evidence" value="ECO:0007669"/>
    <property type="project" value="InterPro"/>
</dbReference>
<keyword evidence="8 12" id="KW-0472">Membrane</keyword>
<feature type="transmembrane region" description="Helical" evidence="12">
    <location>
        <begin position="102"/>
        <end position="120"/>
    </location>
</feature>
<evidence type="ECO:0000256" key="3">
    <source>
        <dbReference type="ARBA" id="ARBA00022606"/>
    </source>
</evidence>
<dbReference type="Proteomes" id="UP000770717">
    <property type="component" value="Unassembled WGS sequence"/>
</dbReference>
<dbReference type="SUPFAM" id="SSF81321">
    <property type="entry name" value="Family A G protein-coupled receptor-like"/>
    <property type="match status" value="1"/>
</dbReference>
<dbReference type="PROSITE" id="PS50262">
    <property type="entry name" value="G_PROTEIN_RECEP_F1_2"/>
    <property type="match status" value="1"/>
</dbReference>
<comment type="similarity">
    <text evidence="11">Belongs to the G-protein coupled receptor 1 family.</text>
</comment>
<dbReference type="Gene3D" id="1.20.1070.10">
    <property type="entry name" value="Rhodopsin 7-helix transmembrane proteins"/>
    <property type="match status" value="1"/>
</dbReference>
<evidence type="ECO:0000256" key="6">
    <source>
        <dbReference type="ARBA" id="ARBA00022989"/>
    </source>
</evidence>
<feature type="domain" description="G-protein coupled receptors family 1 profile" evidence="13">
    <location>
        <begin position="41"/>
        <end position="294"/>
    </location>
</feature>
<keyword evidence="10 11" id="KW-0807">Transducer</keyword>
<evidence type="ECO:0000256" key="4">
    <source>
        <dbReference type="ARBA" id="ARBA00022692"/>
    </source>
</evidence>
<organism evidence="14 15">
    <name type="scientific">Eleutherodactylus coqui</name>
    <name type="common">Puerto Rican coqui</name>
    <dbReference type="NCBI Taxonomy" id="57060"/>
    <lineage>
        <taxon>Eukaryota</taxon>
        <taxon>Metazoa</taxon>
        <taxon>Chordata</taxon>
        <taxon>Craniata</taxon>
        <taxon>Vertebrata</taxon>
        <taxon>Euteleostomi</taxon>
        <taxon>Amphibia</taxon>
        <taxon>Batrachia</taxon>
        <taxon>Anura</taxon>
        <taxon>Neobatrachia</taxon>
        <taxon>Hyloidea</taxon>
        <taxon>Eleutherodactylidae</taxon>
        <taxon>Eleutherodactylinae</taxon>
        <taxon>Eleutherodactylus</taxon>
        <taxon>Eleutherodactylus</taxon>
    </lineage>
</organism>
<accession>A0A8J6BRG4</accession>
<evidence type="ECO:0000256" key="10">
    <source>
        <dbReference type="ARBA" id="ARBA00023224"/>
    </source>
</evidence>
<keyword evidence="5 12" id="KW-0552">Olfaction</keyword>
<dbReference type="AlphaFoldDB" id="A0A8J6BRG4"/>
<evidence type="ECO:0000256" key="9">
    <source>
        <dbReference type="ARBA" id="ARBA00023170"/>
    </source>
</evidence>
<keyword evidence="6 12" id="KW-1133">Transmembrane helix</keyword>
<dbReference type="PANTHER" id="PTHR26452">
    <property type="entry name" value="OLFACTORY RECEPTOR"/>
    <property type="match status" value="1"/>
</dbReference>
<dbReference type="CDD" id="cd13954">
    <property type="entry name" value="7tmA_OR"/>
    <property type="match status" value="1"/>
</dbReference>
<dbReference type="FunFam" id="1.20.1070.10:FF:000001">
    <property type="entry name" value="Olfactory receptor"/>
    <property type="match status" value="1"/>
</dbReference>
<feature type="transmembrane region" description="Helical" evidence="12">
    <location>
        <begin position="199"/>
        <end position="226"/>
    </location>
</feature>
<keyword evidence="7 11" id="KW-0297">G-protein coupled receptor</keyword>
<dbReference type="InterPro" id="IPR000725">
    <property type="entry name" value="Olfact_rcpt"/>
</dbReference>
<evidence type="ECO:0000256" key="7">
    <source>
        <dbReference type="ARBA" id="ARBA00023040"/>
    </source>
</evidence>
<dbReference type="GO" id="GO:0004930">
    <property type="term" value="F:G protein-coupled receptor activity"/>
    <property type="evidence" value="ECO:0007669"/>
    <property type="project" value="UniProtKB-KW"/>
</dbReference>
<dbReference type="OrthoDB" id="9442215at2759"/>
<feature type="transmembrane region" description="Helical" evidence="12">
    <location>
        <begin position="25"/>
        <end position="48"/>
    </location>
</feature>
<feature type="transmembrane region" description="Helical" evidence="12">
    <location>
        <begin position="279"/>
        <end position="296"/>
    </location>
</feature>
<dbReference type="PROSITE" id="PS00237">
    <property type="entry name" value="G_PROTEIN_RECEP_F1_1"/>
    <property type="match status" value="1"/>
</dbReference>
<keyword evidence="4 11" id="KW-0812">Transmembrane</keyword>
<protein>
    <recommendedName>
        <fullName evidence="12">Olfactory receptor</fullName>
    </recommendedName>
</protein>
<evidence type="ECO:0000256" key="12">
    <source>
        <dbReference type="RuleBase" id="RU363047"/>
    </source>
</evidence>
<feature type="transmembrane region" description="Helical" evidence="12">
    <location>
        <begin position="140"/>
        <end position="158"/>
    </location>
</feature>
<feature type="transmembrane region" description="Helical" evidence="12">
    <location>
        <begin position="60"/>
        <end position="82"/>
    </location>
</feature>
<dbReference type="EMBL" id="WNTK01002018">
    <property type="protein sequence ID" value="KAG9466528.1"/>
    <property type="molecule type" value="Genomic_DNA"/>
</dbReference>
<evidence type="ECO:0000256" key="1">
    <source>
        <dbReference type="ARBA" id="ARBA00004651"/>
    </source>
</evidence>
<name>A0A8J6BRG4_ELECQ</name>